<dbReference type="RefSeq" id="WP_101298897.1">
    <property type="nucleotide sequence ID" value="NZ_CP025197.1"/>
</dbReference>
<dbReference type="InterPro" id="IPR018541">
    <property type="entry name" value="Ftsk_gamma"/>
</dbReference>
<dbReference type="Gene3D" id="1.10.10.10">
    <property type="entry name" value="Winged helix-like DNA-binding domain superfamily/Winged helix DNA-binding domain"/>
    <property type="match status" value="1"/>
</dbReference>
<reference evidence="9 11" key="1">
    <citation type="submission" date="2017-12" db="EMBL/GenBank/DDBJ databases">
        <title>Complete genome sequence of Herbivorax saccincola GGR1, a novel Cellulosome-producing hydrolytic bacterium in a thermophilic biogas plant, established by Illumina and Nanopore MinION sequencing.</title>
        <authorList>
            <person name="Pechtl A."/>
            <person name="Ruckert C."/>
            <person name="Koeck D.E."/>
            <person name="Maus I."/>
            <person name="Winkler A."/>
            <person name="Kalinowski J."/>
            <person name="Puhler A."/>
            <person name="Schwarz W.W."/>
            <person name="Zverlov V.V."/>
            <person name="Schluter A."/>
            <person name="Liebl W."/>
        </authorList>
    </citation>
    <scope>NUCLEOTIDE SEQUENCE [LARGE SCALE GENOMIC DNA]</scope>
    <source>
        <strain evidence="9">GGR1</strain>
        <strain evidence="11">SR1</strain>
    </source>
</reference>
<dbReference type="InterPro" id="IPR036390">
    <property type="entry name" value="WH_DNA-bd_sf"/>
</dbReference>
<evidence type="ECO:0000313" key="9">
    <source>
        <dbReference type="EMBL" id="AUG56463.1"/>
    </source>
</evidence>
<dbReference type="SUPFAM" id="SSF52540">
    <property type="entry name" value="P-loop containing nucleoside triphosphate hydrolases"/>
    <property type="match status" value="1"/>
</dbReference>
<comment type="similarity">
    <text evidence="1">Belongs to the FtsK/SpoIIIE/SftA family.</text>
</comment>
<dbReference type="Proteomes" id="UP000239720">
    <property type="component" value="Unassembled WGS sequence"/>
</dbReference>
<protein>
    <submittedName>
        <fullName evidence="9">DNA translocase SpoIIIE</fullName>
    </submittedName>
</protein>
<feature type="compositionally biased region" description="Basic and acidic residues" evidence="6">
    <location>
        <begin position="223"/>
        <end position="239"/>
    </location>
</feature>
<dbReference type="Pfam" id="PF01580">
    <property type="entry name" value="FtsK_SpoIIIE"/>
    <property type="match status" value="1"/>
</dbReference>
<evidence type="ECO:0000256" key="3">
    <source>
        <dbReference type="ARBA" id="ARBA00022840"/>
    </source>
</evidence>
<feature type="transmembrane region" description="Helical" evidence="7">
    <location>
        <begin position="21"/>
        <end position="37"/>
    </location>
</feature>
<evidence type="ECO:0000256" key="2">
    <source>
        <dbReference type="ARBA" id="ARBA00022741"/>
    </source>
</evidence>
<gene>
    <name evidence="9" type="primary">spoIIIE1</name>
    <name evidence="10" type="ORF">B9R14_07125</name>
    <name evidence="9" type="ORF">HVS_02540</name>
</gene>
<evidence type="ECO:0000259" key="8">
    <source>
        <dbReference type="PROSITE" id="PS50901"/>
    </source>
</evidence>
<evidence type="ECO:0000256" key="1">
    <source>
        <dbReference type="ARBA" id="ARBA00006474"/>
    </source>
</evidence>
<dbReference type="CDD" id="cd01127">
    <property type="entry name" value="TrwB_TraG_TraD_VirD4"/>
    <property type="match status" value="1"/>
</dbReference>
<feature type="region of interest" description="Disordered" evidence="6">
    <location>
        <begin position="219"/>
        <end position="250"/>
    </location>
</feature>
<dbReference type="Pfam" id="PF09397">
    <property type="entry name" value="FtsK_gamma"/>
    <property type="match status" value="1"/>
</dbReference>
<evidence type="ECO:0000256" key="7">
    <source>
        <dbReference type="SAM" id="Phobius"/>
    </source>
</evidence>
<evidence type="ECO:0000313" key="10">
    <source>
        <dbReference type="EMBL" id="PQQ66548.1"/>
    </source>
</evidence>
<sequence>MASEKKTMYKRKNNKTKKRRVFIILIELLLMGAVFIFKSTVLRILLLAIIVLLPVYLNMQRKAVKKTAKSKLENTEYKNLKPNYSDLRVNYNENNDIFNEERNYRLKRYDDKNINFIIERDEEELSSGNKKPFLKDEDEELREKVHNWIEALDYSASVFRRIIDNTKAEIKKEEIENSIKEGEEDDRLGDVEEVYAEDSILDVMKEVYEKDAVPDVMEEANEKDDASDVMEKANEKDDASDVMEEANEKGDASDVIEKVYRKDYISDVMKEANEKGDVSVDIEKANAERYMPDDIQYPPIDLLEKPDYGKNYALAKFNARKNAEKLINTLNSFGVKARIINISKGPSVTRYELQPDYGVKVSKIVNLTDDIALNLAAPSVRIEAPIPGKSAIGIEVPNKKVMPVLLREVIESHKFLNYPSKLAFAVGKDIAGTSVIADIASMPHLLIAGATGSGKSVCINALIISLLYRATPEEVKFLMIDPKMVELGIYNGIPHLLIPVVTDPKKAAGALNWAVQEMTNRYKLFAENSVRDLKGYNDIMTKKGEEPLPQIVIIIDELSDLMMVAPNDVEDCICRLAQMARAAGMHLVIATQRPSVNVITGVIKANIPSRISFAVSSQVDSRTILDMAGAEKLLGKGDMLFSPLGMSKPVRVQGALITDKEVESVVSFIKQRAIARYDENILKEIESKAEPVRQGDGFDDEILPQVIDMVIEQGQASTSLIQRKFKLGYSRASRILDIMEEQGIVGPFEGSKPRKVLITKNQWEERKL</sequence>
<keyword evidence="7" id="KW-0812">Transmembrane</keyword>
<dbReference type="Proteomes" id="UP000233534">
    <property type="component" value="Chromosome"/>
</dbReference>
<dbReference type="InterPro" id="IPR041027">
    <property type="entry name" value="FtsK_alpha"/>
</dbReference>
<keyword evidence="4" id="KW-0238">DNA-binding</keyword>
<dbReference type="GO" id="GO:0016020">
    <property type="term" value="C:membrane"/>
    <property type="evidence" value="ECO:0007669"/>
    <property type="project" value="UniProtKB-SubCell"/>
</dbReference>
<dbReference type="GO" id="GO:0005524">
    <property type="term" value="F:ATP binding"/>
    <property type="evidence" value="ECO:0007669"/>
    <property type="project" value="UniProtKB-UniRule"/>
</dbReference>
<dbReference type="Gene3D" id="3.40.50.300">
    <property type="entry name" value="P-loop containing nucleotide triphosphate hydrolases"/>
    <property type="match status" value="1"/>
</dbReference>
<proteinExistence type="inferred from homology"/>
<reference evidence="10 12" key="2">
    <citation type="journal article" date="2018" name="Syst. Appl. Microbiol.">
        <title>Characterization and high-quality draft genome sequence of Herbivorax saccincola A7, an anaerobic, alkaliphilic, thermophilic, cellulolytic, and xylanolytic bacterium.</title>
        <authorList>
            <person name="Aikawa S."/>
            <person name="Baramee S."/>
            <person name="Sermsathanaswadi J."/>
            <person name="Thianheng P."/>
            <person name="Tachaapaikoon C."/>
            <person name="Shikata A."/>
            <person name="Waeonukul R."/>
            <person name="Pason P."/>
            <person name="Ratanakhanokchai K."/>
            <person name="Kosugi A."/>
        </authorList>
    </citation>
    <scope>NUCLEOTIDE SEQUENCE [LARGE SCALE GENOMIC DNA]</scope>
    <source>
        <strain evidence="10 12">A7</strain>
    </source>
</reference>
<keyword evidence="7" id="KW-1133">Transmembrane helix</keyword>
<dbReference type="PANTHER" id="PTHR22683">
    <property type="entry name" value="SPORULATION PROTEIN RELATED"/>
    <property type="match status" value="1"/>
</dbReference>
<keyword evidence="3 5" id="KW-0067">ATP-binding</keyword>
<dbReference type="PROSITE" id="PS50901">
    <property type="entry name" value="FTSK"/>
    <property type="match status" value="1"/>
</dbReference>
<dbReference type="PANTHER" id="PTHR22683:SF41">
    <property type="entry name" value="DNA TRANSLOCASE FTSK"/>
    <property type="match status" value="1"/>
</dbReference>
<dbReference type="InterPro" id="IPR002543">
    <property type="entry name" value="FtsK_dom"/>
</dbReference>
<evidence type="ECO:0000256" key="6">
    <source>
        <dbReference type="SAM" id="MobiDB-lite"/>
    </source>
</evidence>
<keyword evidence="2 5" id="KW-0547">Nucleotide-binding</keyword>
<keyword evidence="7" id="KW-0472">Membrane</keyword>
<dbReference type="EMBL" id="NEMB01000003">
    <property type="protein sequence ID" value="PQQ66548.1"/>
    <property type="molecule type" value="Genomic_DNA"/>
</dbReference>
<feature type="binding site" evidence="5">
    <location>
        <begin position="449"/>
        <end position="456"/>
    </location>
    <ligand>
        <name>ATP</name>
        <dbReference type="ChEBI" id="CHEBI:30616"/>
    </ligand>
</feature>
<evidence type="ECO:0000313" key="12">
    <source>
        <dbReference type="Proteomes" id="UP000239720"/>
    </source>
</evidence>
<evidence type="ECO:0000313" key="11">
    <source>
        <dbReference type="Proteomes" id="UP000233534"/>
    </source>
</evidence>
<dbReference type="OrthoDB" id="9807790at2"/>
<feature type="domain" description="FtsK" evidence="8">
    <location>
        <begin position="432"/>
        <end position="622"/>
    </location>
</feature>
<evidence type="ECO:0000256" key="5">
    <source>
        <dbReference type="PROSITE-ProRule" id="PRU00289"/>
    </source>
</evidence>
<accession>A0A2K9EEZ7</accession>
<dbReference type="Gene3D" id="3.30.980.40">
    <property type="match status" value="1"/>
</dbReference>
<dbReference type="InterPro" id="IPR027417">
    <property type="entry name" value="P-loop_NTPase"/>
</dbReference>
<evidence type="ECO:0000256" key="4">
    <source>
        <dbReference type="ARBA" id="ARBA00023125"/>
    </source>
</evidence>
<dbReference type="GO" id="GO:0003677">
    <property type="term" value="F:DNA binding"/>
    <property type="evidence" value="ECO:0007669"/>
    <property type="project" value="UniProtKB-KW"/>
</dbReference>
<dbReference type="Pfam" id="PF17854">
    <property type="entry name" value="FtsK_alpha"/>
    <property type="match status" value="1"/>
</dbReference>
<dbReference type="InterPro" id="IPR036388">
    <property type="entry name" value="WH-like_DNA-bd_sf"/>
</dbReference>
<dbReference type="AlphaFoldDB" id="A0A2K9EEZ7"/>
<name>A0A2K9EEZ7_9FIRM</name>
<dbReference type="EMBL" id="CP025197">
    <property type="protein sequence ID" value="AUG56463.1"/>
    <property type="molecule type" value="Genomic_DNA"/>
</dbReference>
<dbReference type="SMART" id="SM00843">
    <property type="entry name" value="Ftsk_gamma"/>
    <property type="match status" value="1"/>
</dbReference>
<keyword evidence="11" id="KW-1185">Reference proteome</keyword>
<dbReference type="SUPFAM" id="SSF46785">
    <property type="entry name" value="Winged helix' DNA-binding domain"/>
    <property type="match status" value="1"/>
</dbReference>
<dbReference type="InterPro" id="IPR050206">
    <property type="entry name" value="FtsK/SpoIIIE/SftA"/>
</dbReference>
<dbReference type="KEGG" id="hsc:HVS_02540"/>
<organism evidence="9 11">
    <name type="scientific">Acetivibrio saccincola</name>
    <dbReference type="NCBI Taxonomy" id="1677857"/>
    <lineage>
        <taxon>Bacteria</taxon>
        <taxon>Bacillati</taxon>
        <taxon>Bacillota</taxon>
        <taxon>Clostridia</taxon>
        <taxon>Eubacteriales</taxon>
        <taxon>Oscillospiraceae</taxon>
        <taxon>Acetivibrio</taxon>
    </lineage>
</organism>